<sequence>MSAQPAAVPAPRYRHGLVIGKFYPPHAGHLSLIRQALACCERVTVEVLASSAESVSGELRADWLRVCLPSARVVTGVDDEPVDYASPTAWQAHTAVMLSLLDPADGPVDAVATSDSYGAELASRLGASWLQVDPGRQALPVSGRRIRSDPARYWWALPAPVRAWFVRRVAVVGAESTGTTTLARALSDHYRLPQVPEFGRQWSRQRPGGLDAAWASVEFDLVARVQAQWEDEAAALTARPLLITDTDVLATSLWHERYMGSRSASVEALAASRRPDLYLLTGDEIPFVQDGLRDGEHIRHDMQESFRRTLAAGPVPWVELQGSHEERMAEAIALIDELAAEPRPMSPPLSEAHVGASTMSDGLRVGAEREKTAAGPHDDVLTDALEEC</sequence>
<dbReference type="InterPro" id="IPR052735">
    <property type="entry name" value="NAD_biosynth-regulator"/>
</dbReference>
<proteinExistence type="predicted"/>
<dbReference type="InterPro" id="IPR027417">
    <property type="entry name" value="P-loop_NTPase"/>
</dbReference>
<dbReference type="PATRIC" id="fig|1125718.3.peg.2722"/>
<dbReference type="Pfam" id="PF13521">
    <property type="entry name" value="AAA_28"/>
    <property type="match status" value="1"/>
</dbReference>
<keyword evidence="3" id="KW-1185">Reference proteome</keyword>
<dbReference type="SUPFAM" id="SSF52374">
    <property type="entry name" value="Nucleotidylyl transferase"/>
    <property type="match status" value="1"/>
</dbReference>
<dbReference type="GO" id="GO:0016779">
    <property type="term" value="F:nucleotidyltransferase activity"/>
    <property type="evidence" value="ECO:0007669"/>
    <property type="project" value="UniProtKB-KW"/>
</dbReference>
<reference evidence="2 3" key="1">
    <citation type="submission" date="2012-05" db="EMBL/GenBank/DDBJ databases">
        <authorList>
            <person name="Harkins D.M."/>
            <person name="Madupu R."/>
            <person name="Durkin A.S."/>
            <person name="Torralba M."/>
            <person name="Methe B."/>
            <person name="Sutton G.G."/>
            <person name="Nelson K.E."/>
        </authorList>
    </citation>
    <scope>NUCLEOTIDE SEQUENCE [LARGE SCALE GENOMIC DNA]</scope>
    <source>
        <strain evidence="2 3">F0489</strain>
    </source>
</reference>
<dbReference type="SUPFAM" id="SSF52540">
    <property type="entry name" value="P-loop containing nucleoside triphosphate hydrolases"/>
    <property type="match status" value="1"/>
</dbReference>
<protein>
    <submittedName>
        <fullName evidence="2">Putative nicotinamide-nucleotide adenylyltransferase</fullName>
    </submittedName>
</protein>
<gene>
    <name evidence="2" type="ORF">HMPREF1318_0365</name>
</gene>
<dbReference type="InterPro" id="IPR014729">
    <property type="entry name" value="Rossmann-like_a/b/a_fold"/>
</dbReference>
<dbReference type="InterPro" id="IPR038727">
    <property type="entry name" value="NadR/Ttd14_AAA_dom"/>
</dbReference>
<organism evidence="2 3">
    <name type="scientific">Actinomyces massiliensis F0489</name>
    <dbReference type="NCBI Taxonomy" id="1125718"/>
    <lineage>
        <taxon>Bacteria</taxon>
        <taxon>Bacillati</taxon>
        <taxon>Actinomycetota</taxon>
        <taxon>Actinomycetes</taxon>
        <taxon>Actinomycetales</taxon>
        <taxon>Actinomycetaceae</taxon>
        <taxon>Actinomyces</taxon>
    </lineage>
</organism>
<comment type="caution">
    <text evidence="2">The sequence shown here is derived from an EMBL/GenBank/DDBJ whole genome shotgun (WGS) entry which is preliminary data.</text>
</comment>
<dbReference type="Gene3D" id="3.40.50.620">
    <property type="entry name" value="HUPs"/>
    <property type="match status" value="1"/>
</dbReference>
<accession>J1GVC8</accession>
<dbReference type="InterPro" id="IPR004821">
    <property type="entry name" value="Cyt_trans-like"/>
</dbReference>
<dbReference type="PANTHER" id="PTHR37512">
    <property type="entry name" value="TRIFUNCTIONAL NAD BIOSYNTHESIS/REGULATOR PROTEIN NADR"/>
    <property type="match status" value="1"/>
</dbReference>
<evidence type="ECO:0000259" key="1">
    <source>
        <dbReference type="Pfam" id="PF13521"/>
    </source>
</evidence>
<feature type="domain" description="NadR/Ttd14 AAA" evidence="1">
    <location>
        <begin position="168"/>
        <end position="327"/>
    </location>
</feature>
<dbReference type="Gene3D" id="3.40.50.300">
    <property type="entry name" value="P-loop containing nucleotide triphosphate hydrolases"/>
    <property type="match status" value="1"/>
</dbReference>
<evidence type="ECO:0000313" key="2">
    <source>
        <dbReference type="EMBL" id="EJF36848.1"/>
    </source>
</evidence>
<dbReference type="RefSeq" id="WP_008733835.1">
    <property type="nucleotide sequence ID" value="NZ_AKFT01000214.1"/>
</dbReference>
<dbReference type="eggNOG" id="COG3172">
    <property type="taxonomic scope" value="Bacteria"/>
</dbReference>
<evidence type="ECO:0000313" key="3">
    <source>
        <dbReference type="Proteomes" id="UP000002941"/>
    </source>
</evidence>
<dbReference type="Proteomes" id="UP000002941">
    <property type="component" value="Unassembled WGS sequence"/>
</dbReference>
<dbReference type="AlphaFoldDB" id="J1GVC8"/>
<dbReference type="OrthoDB" id="3249147at2"/>
<dbReference type="NCBIfam" id="TIGR00125">
    <property type="entry name" value="cyt_tran_rel"/>
    <property type="match status" value="1"/>
</dbReference>
<name>J1GVC8_9ACTO</name>
<dbReference type="PANTHER" id="PTHR37512:SF1">
    <property type="entry name" value="NADR_TTD14 AAA DOMAIN-CONTAINING PROTEIN"/>
    <property type="match status" value="1"/>
</dbReference>
<dbReference type="EMBL" id="AKFT01000214">
    <property type="protein sequence ID" value="EJF36848.1"/>
    <property type="molecule type" value="Genomic_DNA"/>
</dbReference>
<keyword evidence="2" id="KW-0548">Nucleotidyltransferase</keyword>
<keyword evidence="2" id="KW-0808">Transferase</keyword>